<dbReference type="SUPFAM" id="SSF56925">
    <property type="entry name" value="OMPA-like"/>
    <property type="match status" value="1"/>
</dbReference>
<keyword evidence="3" id="KW-1185">Reference proteome</keyword>
<protein>
    <recommendedName>
        <fullName evidence="4">Outer membrane protein beta-barrel domain-containing protein</fullName>
    </recommendedName>
</protein>
<dbReference type="EMBL" id="BMYF01000005">
    <property type="protein sequence ID" value="GHB31829.1"/>
    <property type="molecule type" value="Genomic_DNA"/>
</dbReference>
<dbReference type="InterPro" id="IPR011250">
    <property type="entry name" value="OMP/PagP_B-barrel"/>
</dbReference>
<accession>A0A8J3CXQ6</accession>
<sequence length="226" mass="25305">MKTILSLVLLLLSFSFSVQAQETLGGIRINAGLPTADFRSEVDSQWFPSLNLGVLQQLANTPIYLGGEFGYMLYGTAVHRSREVVNGTDQRFRIRRNNNAIHLSGVVRVMPDFGIGVRPFVEGQLGAIHTYTRSKVRENRLAEPFVSGTEVYDWAHMYQLGGGLMIPLEKDGDTFLELRVNYMQTGIMDFLTSRDASYDNQGTVTLNTRNAAFQLLSPSLAVKFRF</sequence>
<proteinExistence type="predicted"/>
<organism evidence="2 3">
    <name type="scientific">Mongoliitalea lutea</name>
    <dbReference type="NCBI Taxonomy" id="849756"/>
    <lineage>
        <taxon>Bacteria</taxon>
        <taxon>Pseudomonadati</taxon>
        <taxon>Bacteroidota</taxon>
        <taxon>Cytophagia</taxon>
        <taxon>Cytophagales</taxon>
        <taxon>Cyclobacteriaceae</taxon>
        <taxon>Mongoliitalea</taxon>
    </lineage>
</organism>
<dbReference type="Proteomes" id="UP000642809">
    <property type="component" value="Unassembled WGS sequence"/>
</dbReference>
<name>A0A8J3CXQ6_9BACT</name>
<reference evidence="2" key="2">
    <citation type="submission" date="2020-09" db="EMBL/GenBank/DDBJ databases">
        <authorList>
            <person name="Sun Q."/>
            <person name="Kim S."/>
        </authorList>
    </citation>
    <scope>NUCLEOTIDE SEQUENCE</scope>
    <source>
        <strain evidence="2">KCTC 23224</strain>
    </source>
</reference>
<feature type="signal peptide" evidence="1">
    <location>
        <begin position="1"/>
        <end position="20"/>
    </location>
</feature>
<evidence type="ECO:0008006" key="4">
    <source>
        <dbReference type="Google" id="ProtNLM"/>
    </source>
</evidence>
<evidence type="ECO:0000313" key="2">
    <source>
        <dbReference type="EMBL" id="GHB31829.1"/>
    </source>
</evidence>
<comment type="caution">
    <text evidence="2">The sequence shown here is derived from an EMBL/GenBank/DDBJ whole genome shotgun (WGS) entry which is preliminary data.</text>
</comment>
<dbReference type="AlphaFoldDB" id="A0A8J3CXQ6"/>
<gene>
    <name evidence="2" type="ORF">GCM10008106_10930</name>
</gene>
<reference evidence="2" key="1">
    <citation type="journal article" date="2014" name="Int. J. Syst. Evol. Microbiol.">
        <title>Complete genome sequence of Corynebacterium casei LMG S-19264T (=DSM 44701T), isolated from a smear-ripened cheese.</title>
        <authorList>
            <consortium name="US DOE Joint Genome Institute (JGI-PGF)"/>
            <person name="Walter F."/>
            <person name="Albersmeier A."/>
            <person name="Kalinowski J."/>
            <person name="Ruckert C."/>
        </authorList>
    </citation>
    <scope>NUCLEOTIDE SEQUENCE</scope>
    <source>
        <strain evidence="2">KCTC 23224</strain>
    </source>
</reference>
<evidence type="ECO:0000256" key="1">
    <source>
        <dbReference type="SAM" id="SignalP"/>
    </source>
</evidence>
<keyword evidence="1" id="KW-0732">Signal</keyword>
<evidence type="ECO:0000313" key="3">
    <source>
        <dbReference type="Proteomes" id="UP000642809"/>
    </source>
</evidence>
<dbReference type="RefSeq" id="WP_189579469.1">
    <property type="nucleotide sequence ID" value="NZ_BMYF01000005.1"/>
</dbReference>
<feature type="chain" id="PRO_5035169628" description="Outer membrane protein beta-barrel domain-containing protein" evidence="1">
    <location>
        <begin position="21"/>
        <end position="226"/>
    </location>
</feature>